<sequence>MSSPETAARELQENAALWSMREVHAEELVRVACDALVAGLDSPTLRVLAACTRAEAAERVPALLPVALDELGLVFHPLDSEAGWVAAARILAQRVLAGELTVREFAWRIHLAHGHELELTELVAGLDDQYTTVGYDVSTPDEAWIDAEVIAEARRIAAYPHEPMESPSTSD</sequence>
<accession>A0A1I1UPH9</accession>
<evidence type="ECO:0000313" key="2">
    <source>
        <dbReference type="Proteomes" id="UP000198716"/>
    </source>
</evidence>
<dbReference type="Proteomes" id="UP000198716">
    <property type="component" value="Unassembled WGS sequence"/>
</dbReference>
<proteinExistence type="predicted"/>
<protein>
    <submittedName>
        <fullName evidence="1">Uncharacterized protein</fullName>
    </submittedName>
</protein>
<dbReference type="EMBL" id="FOMZ01000002">
    <property type="protein sequence ID" value="SFD72677.1"/>
    <property type="molecule type" value="Genomic_DNA"/>
</dbReference>
<dbReference type="RefSeq" id="WP_175496677.1">
    <property type="nucleotide sequence ID" value="NZ_FOMZ01000002.1"/>
</dbReference>
<gene>
    <name evidence="1" type="ORF">SAMN04487819_102339</name>
</gene>
<keyword evidence="2" id="KW-1185">Reference proteome</keyword>
<organism evidence="1 2">
    <name type="scientific">Actinopolyspora alba</name>
    <dbReference type="NCBI Taxonomy" id="673379"/>
    <lineage>
        <taxon>Bacteria</taxon>
        <taxon>Bacillati</taxon>
        <taxon>Actinomycetota</taxon>
        <taxon>Actinomycetes</taxon>
        <taxon>Actinopolysporales</taxon>
        <taxon>Actinopolysporaceae</taxon>
        <taxon>Actinopolyspora</taxon>
        <taxon>Actinopolyspora alba group</taxon>
    </lineage>
</organism>
<name>A0A1I1UPH9_9ACTN</name>
<dbReference type="AlphaFoldDB" id="A0A1I1UPH9"/>
<evidence type="ECO:0000313" key="1">
    <source>
        <dbReference type="EMBL" id="SFD72677.1"/>
    </source>
</evidence>
<reference evidence="2" key="1">
    <citation type="submission" date="2016-10" db="EMBL/GenBank/DDBJ databases">
        <authorList>
            <person name="Varghese N."/>
            <person name="Submissions S."/>
        </authorList>
    </citation>
    <scope>NUCLEOTIDE SEQUENCE [LARGE SCALE GENOMIC DNA]</scope>
    <source>
        <strain evidence="2">DSM 45004</strain>
    </source>
</reference>